<feature type="transmembrane region" description="Helical" evidence="11">
    <location>
        <begin position="545"/>
        <end position="567"/>
    </location>
</feature>
<reference evidence="13 14" key="1">
    <citation type="submission" date="2014-04" db="EMBL/GenBank/DDBJ databases">
        <title>Evolutionary Origins and Diversification of the Mycorrhizal Mutualists.</title>
        <authorList>
            <consortium name="DOE Joint Genome Institute"/>
            <consortium name="Mycorrhizal Genomics Consortium"/>
            <person name="Kohler A."/>
            <person name="Kuo A."/>
            <person name="Nagy L.G."/>
            <person name="Floudas D."/>
            <person name="Copeland A."/>
            <person name="Barry K.W."/>
            <person name="Cichocki N."/>
            <person name="Veneault-Fourrey C."/>
            <person name="LaButti K."/>
            <person name="Lindquist E.A."/>
            <person name="Lipzen A."/>
            <person name="Lundell T."/>
            <person name="Morin E."/>
            <person name="Murat C."/>
            <person name="Riley R."/>
            <person name="Ohm R."/>
            <person name="Sun H."/>
            <person name="Tunlid A."/>
            <person name="Henrissat B."/>
            <person name="Grigoriev I.V."/>
            <person name="Hibbett D.S."/>
            <person name="Martin F."/>
        </authorList>
    </citation>
    <scope>NUCLEOTIDE SEQUENCE [LARGE SCALE GENOMIC DNA]</scope>
    <source>
        <strain evidence="13 14">Koide BX008</strain>
    </source>
</reference>
<dbReference type="HOGENOM" id="CLU_008926_1_5_1"/>
<keyword evidence="7 8" id="KW-0624">Polysaccharide degradation</keyword>
<feature type="region of interest" description="Disordered" evidence="10">
    <location>
        <begin position="425"/>
        <end position="445"/>
    </location>
</feature>
<evidence type="ECO:0000256" key="8">
    <source>
        <dbReference type="PROSITE-ProRule" id="PRU10060"/>
    </source>
</evidence>
<dbReference type="Proteomes" id="UP000054549">
    <property type="component" value="Unassembled WGS sequence"/>
</dbReference>
<evidence type="ECO:0000256" key="1">
    <source>
        <dbReference type="ARBA" id="ARBA00000966"/>
    </source>
</evidence>
<organism evidence="13 14">
    <name type="scientific">Amanita muscaria (strain Koide BX008)</name>
    <dbReference type="NCBI Taxonomy" id="946122"/>
    <lineage>
        <taxon>Eukaryota</taxon>
        <taxon>Fungi</taxon>
        <taxon>Dikarya</taxon>
        <taxon>Basidiomycota</taxon>
        <taxon>Agaricomycotina</taxon>
        <taxon>Agaricomycetes</taxon>
        <taxon>Agaricomycetidae</taxon>
        <taxon>Agaricales</taxon>
        <taxon>Pluteineae</taxon>
        <taxon>Amanitaceae</taxon>
        <taxon>Amanita</taxon>
    </lineage>
</organism>
<evidence type="ECO:0000256" key="7">
    <source>
        <dbReference type="ARBA" id="ARBA00023326"/>
    </source>
</evidence>
<dbReference type="Gene3D" id="1.50.10.10">
    <property type="match status" value="1"/>
</dbReference>
<dbReference type="GO" id="GO:0008810">
    <property type="term" value="F:cellulase activity"/>
    <property type="evidence" value="ECO:0007669"/>
    <property type="project" value="UniProtKB-EC"/>
</dbReference>
<dbReference type="InterPro" id="IPR012341">
    <property type="entry name" value="6hp_glycosidase-like_sf"/>
</dbReference>
<dbReference type="SUPFAM" id="SSF48208">
    <property type="entry name" value="Six-hairpin glycosidases"/>
    <property type="match status" value="1"/>
</dbReference>
<dbReference type="Pfam" id="PF00759">
    <property type="entry name" value="Glyco_hydro_9"/>
    <property type="match status" value="1"/>
</dbReference>
<gene>
    <name evidence="13" type="ORF">M378DRAFT_1063732</name>
</gene>
<feature type="signal peptide" evidence="9">
    <location>
        <begin position="1"/>
        <end position="17"/>
    </location>
</feature>
<evidence type="ECO:0000256" key="6">
    <source>
        <dbReference type="ARBA" id="ARBA00023295"/>
    </source>
</evidence>
<evidence type="ECO:0000259" key="12">
    <source>
        <dbReference type="Pfam" id="PF00759"/>
    </source>
</evidence>
<evidence type="ECO:0000256" key="3">
    <source>
        <dbReference type="ARBA" id="ARBA00022801"/>
    </source>
</evidence>
<evidence type="ECO:0000256" key="5">
    <source>
        <dbReference type="ARBA" id="ARBA00023277"/>
    </source>
</evidence>
<feature type="domain" description="Glycoside hydrolase family 9" evidence="12">
    <location>
        <begin position="47"/>
        <end position="496"/>
    </location>
</feature>
<evidence type="ECO:0000256" key="11">
    <source>
        <dbReference type="SAM" id="Phobius"/>
    </source>
</evidence>
<dbReference type="AlphaFoldDB" id="A0A0C2XGV3"/>
<dbReference type="EC" id="3.2.1.4" evidence="9"/>
<proteinExistence type="inferred from homology"/>
<evidence type="ECO:0000256" key="4">
    <source>
        <dbReference type="ARBA" id="ARBA00023001"/>
    </source>
</evidence>
<dbReference type="PANTHER" id="PTHR22298">
    <property type="entry name" value="ENDO-1,4-BETA-GLUCANASE"/>
    <property type="match status" value="1"/>
</dbReference>
<evidence type="ECO:0000256" key="2">
    <source>
        <dbReference type="ARBA" id="ARBA00007072"/>
    </source>
</evidence>
<feature type="active site" evidence="8">
    <location>
        <position position="475"/>
    </location>
</feature>
<dbReference type="STRING" id="946122.A0A0C2XGV3"/>
<evidence type="ECO:0000256" key="9">
    <source>
        <dbReference type="RuleBase" id="RU361166"/>
    </source>
</evidence>
<dbReference type="InParanoid" id="A0A0C2XGV3"/>
<accession>A0A0C2XGV3</accession>
<keyword evidence="5 8" id="KW-0119">Carbohydrate metabolism</keyword>
<keyword evidence="11" id="KW-1133">Transmembrane helix</keyword>
<keyword evidence="4 9" id="KW-0136">Cellulose degradation</keyword>
<evidence type="ECO:0000256" key="10">
    <source>
        <dbReference type="SAM" id="MobiDB-lite"/>
    </source>
</evidence>
<keyword evidence="14" id="KW-1185">Reference proteome</keyword>
<keyword evidence="9" id="KW-0732">Signal</keyword>
<dbReference type="InterPro" id="IPR033126">
    <property type="entry name" value="Glyco_hydro_9_Asp/Glu_AS"/>
</dbReference>
<dbReference type="PROSITE" id="PS00698">
    <property type="entry name" value="GH9_3"/>
    <property type="match status" value="1"/>
</dbReference>
<comment type="similarity">
    <text evidence="2 8 9">Belongs to the glycosyl hydrolase 9 (cellulase E) family.</text>
</comment>
<dbReference type="GO" id="GO:0030245">
    <property type="term" value="P:cellulose catabolic process"/>
    <property type="evidence" value="ECO:0007669"/>
    <property type="project" value="UniProtKB-KW"/>
</dbReference>
<keyword evidence="3 8" id="KW-0378">Hydrolase</keyword>
<comment type="catalytic activity">
    <reaction evidence="1 9">
        <text>Endohydrolysis of (1-&gt;4)-beta-D-glucosidic linkages in cellulose, lichenin and cereal beta-D-glucans.</text>
        <dbReference type="EC" id="3.2.1.4"/>
    </reaction>
</comment>
<dbReference type="InterPro" id="IPR008928">
    <property type="entry name" value="6-hairpin_glycosidase_sf"/>
</dbReference>
<dbReference type="EMBL" id="KN818229">
    <property type="protein sequence ID" value="KIL68168.1"/>
    <property type="molecule type" value="Genomic_DNA"/>
</dbReference>
<feature type="compositionally biased region" description="Polar residues" evidence="10">
    <location>
        <begin position="426"/>
        <end position="445"/>
    </location>
</feature>
<protein>
    <recommendedName>
        <fullName evidence="9">Endoglucanase</fullName>
        <ecNumber evidence="9">3.2.1.4</ecNumber>
    </recommendedName>
</protein>
<feature type="active site" evidence="8">
    <location>
        <position position="484"/>
    </location>
</feature>
<keyword evidence="11" id="KW-0812">Transmembrane</keyword>
<sequence>MFSALLLLPFLVLVVHAQIPLPQPPFIPPNATAGTVPSSSTPNPQWSTLLGNLLYFYEEQRSGKLPDTNRVSWRNDSALNDGKQAGVDLTGGYYDAGDHIKATFPLSFTLMSICWGATDSGKGYDLASQTPYLDDMLRWGLNWLIKAHPNDTTLYVLVGSSKSDDTYWGGDTTIPEPRPAYQINNTYPGTDAAAGASAAFAACSNLYANRLFNTTIYSSATLQNSSYAQTLLTHAQSLYNFAVNATGGLQTYQTSVPAAGQSYSSSSFGDELTIASLFLSRALESNDLYQQAESYYTKYNLASQDRVFNWDSKGPGLPILFSQVIQSSSKLQGNFSKWQNLAEQYLDQIVGGTSSGYMTSDGLLYYDGDSDNASLNPALNAAMLMAKYAPMASTAAKKSSYLSFAQSQVDYALGQNSMSMPYVVGSNPNSPQNPHSALASGGNNSSDINTIPLQEAHVLYGAVVGGPDKYGRFFDLRNDWPETEAALDYNAPMLTLASMHVTSDSKNPYFTALQAGAYNKPNGIPCDAAYPEGCIPPDLPEDGKIAMAVVITVVGLTIIGSISYYIYLVETRKNRAFGTY</sequence>
<keyword evidence="11" id="KW-0472">Membrane</keyword>
<evidence type="ECO:0000313" key="14">
    <source>
        <dbReference type="Proteomes" id="UP000054549"/>
    </source>
</evidence>
<feature type="chain" id="PRO_5005110982" description="Endoglucanase" evidence="9">
    <location>
        <begin position="18"/>
        <end position="580"/>
    </location>
</feature>
<name>A0A0C2XGV3_AMAMK</name>
<evidence type="ECO:0000313" key="13">
    <source>
        <dbReference type="EMBL" id="KIL68168.1"/>
    </source>
</evidence>
<dbReference type="OrthoDB" id="10257085at2759"/>
<dbReference type="InterPro" id="IPR001701">
    <property type="entry name" value="Glyco_hydro_9"/>
</dbReference>
<keyword evidence="6 8" id="KW-0326">Glycosidase</keyword>